<sequence>MIPVLTLTADMTAESKNIEMNTTTPPPSLPPSNPYSFSPSHSPSKANPFPTPSKILPSLLVTSPSPHAHPRTLRTASNAANVFTGLALINVGANPPKTALTPSALKTKKQVLWQLLKRSLSTDRTVAAQDQRAAAPTVA</sequence>
<evidence type="ECO:0000313" key="3">
    <source>
        <dbReference type="Proteomes" id="UP000297245"/>
    </source>
</evidence>
<name>A0A4S8L7A1_DENBC</name>
<evidence type="ECO:0000256" key="1">
    <source>
        <dbReference type="SAM" id="MobiDB-lite"/>
    </source>
</evidence>
<gene>
    <name evidence="2" type="ORF">K435DRAFT_870170</name>
</gene>
<organism evidence="2 3">
    <name type="scientific">Dendrothele bispora (strain CBS 962.96)</name>
    <dbReference type="NCBI Taxonomy" id="1314807"/>
    <lineage>
        <taxon>Eukaryota</taxon>
        <taxon>Fungi</taxon>
        <taxon>Dikarya</taxon>
        <taxon>Basidiomycota</taxon>
        <taxon>Agaricomycotina</taxon>
        <taxon>Agaricomycetes</taxon>
        <taxon>Agaricomycetidae</taxon>
        <taxon>Agaricales</taxon>
        <taxon>Agaricales incertae sedis</taxon>
        <taxon>Dendrothele</taxon>
    </lineage>
</organism>
<protein>
    <submittedName>
        <fullName evidence="2">Uncharacterized protein</fullName>
    </submittedName>
</protein>
<feature type="compositionally biased region" description="Pro residues" evidence="1">
    <location>
        <begin position="24"/>
        <end position="33"/>
    </location>
</feature>
<accession>A0A4S8L7A1</accession>
<keyword evidence="3" id="KW-1185">Reference proteome</keyword>
<feature type="compositionally biased region" description="Polar residues" evidence="1">
    <location>
        <begin position="14"/>
        <end position="23"/>
    </location>
</feature>
<feature type="region of interest" description="Disordered" evidence="1">
    <location>
        <begin position="13"/>
        <end position="55"/>
    </location>
</feature>
<reference evidence="2 3" key="1">
    <citation type="journal article" date="2019" name="Nat. Ecol. Evol.">
        <title>Megaphylogeny resolves global patterns of mushroom evolution.</title>
        <authorList>
            <person name="Varga T."/>
            <person name="Krizsan K."/>
            <person name="Foldi C."/>
            <person name="Dima B."/>
            <person name="Sanchez-Garcia M."/>
            <person name="Sanchez-Ramirez S."/>
            <person name="Szollosi G.J."/>
            <person name="Szarkandi J.G."/>
            <person name="Papp V."/>
            <person name="Albert L."/>
            <person name="Andreopoulos W."/>
            <person name="Angelini C."/>
            <person name="Antonin V."/>
            <person name="Barry K.W."/>
            <person name="Bougher N.L."/>
            <person name="Buchanan P."/>
            <person name="Buyck B."/>
            <person name="Bense V."/>
            <person name="Catcheside P."/>
            <person name="Chovatia M."/>
            <person name="Cooper J."/>
            <person name="Damon W."/>
            <person name="Desjardin D."/>
            <person name="Finy P."/>
            <person name="Geml J."/>
            <person name="Haridas S."/>
            <person name="Hughes K."/>
            <person name="Justo A."/>
            <person name="Karasinski D."/>
            <person name="Kautmanova I."/>
            <person name="Kiss B."/>
            <person name="Kocsube S."/>
            <person name="Kotiranta H."/>
            <person name="LaButti K.M."/>
            <person name="Lechner B.E."/>
            <person name="Liimatainen K."/>
            <person name="Lipzen A."/>
            <person name="Lukacs Z."/>
            <person name="Mihaltcheva S."/>
            <person name="Morgado L.N."/>
            <person name="Niskanen T."/>
            <person name="Noordeloos M.E."/>
            <person name="Ohm R.A."/>
            <person name="Ortiz-Santana B."/>
            <person name="Ovrebo C."/>
            <person name="Racz N."/>
            <person name="Riley R."/>
            <person name="Savchenko A."/>
            <person name="Shiryaev A."/>
            <person name="Soop K."/>
            <person name="Spirin V."/>
            <person name="Szebenyi C."/>
            <person name="Tomsovsky M."/>
            <person name="Tulloss R.E."/>
            <person name="Uehling J."/>
            <person name="Grigoriev I.V."/>
            <person name="Vagvolgyi C."/>
            <person name="Papp T."/>
            <person name="Martin F.M."/>
            <person name="Miettinen O."/>
            <person name="Hibbett D.S."/>
            <person name="Nagy L.G."/>
        </authorList>
    </citation>
    <scope>NUCLEOTIDE SEQUENCE [LARGE SCALE GENOMIC DNA]</scope>
    <source>
        <strain evidence="2 3">CBS 962.96</strain>
    </source>
</reference>
<feature type="compositionally biased region" description="Low complexity" evidence="1">
    <location>
        <begin position="34"/>
        <end position="44"/>
    </location>
</feature>
<dbReference type="Proteomes" id="UP000297245">
    <property type="component" value="Unassembled WGS sequence"/>
</dbReference>
<dbReference type="AlphaFoldDB" id="A0A4S8L7A1"/>
<evidence type="ECO:0000313" key="2">
    <source>
        <dbReference type="EMBL" id="THU84544.1"/>
    </source>
</evidence>
<proteinExistence type="predicted"/>
<dbReference type="EMBL" id="ML179593">
    <property type="protein sequence ID" value="THU84544.1"/>
    <property type="molecule type" value="Genomic_DNA"/>
</dbReference>